<dbReference type="RefSeq" id="WP_113647123.1">
    <property type="nucleotide sequence ID" value="NZ_QMHN01000002.1"/>
</dbReference>
<protein>
    <submittedName>
        <fullName evidence="1">Uncharacterized protein</fullName>
    </submittedName>
</protein>
<evidence type="ECO:0000313" key="1">
    <source>
        <dbReference type="EMBL" id="RWU08609.1"/>
    </source>
</evidence>
<sequence>MNKVSLQISLAPSDYRHSLYLLEHQINVFKDQVDEILLTYDTHKSKGHFSSNWELYNEKMWHFLYNVEKSSSKIRLVKIDYSREVNFIIANTFFKKNRIPAKDWRGGPFYTYFFGIYASSNPFVLHIDSDLFFGGLSNTWISEAIELYNNDKTILFINPLAGPPKPDGQLIGQDYRQYQNLSYHFAFKGMSTRIFFVNKNRLSEHTFSNIRTKKIEELIRALYRGNPPFILPEQFISANMAEQKRIRVDFKGKAPGLWSLHPPYRTNWFYENLPTIIRKIEQNEVPESQNGFYDIVDELVDWSEAKAKFRKI</sequence>
<reference evidence="1 2" key="1">
    <citation type="submission" date="2018-06" db="EMBL/GenBank/DDBJ databases">
        <title>Pedobacter endophyticus sp. nov., an endophytic bacterium isolated from a leaf of Triticum aestivum.</title>
        <authorList>
            <person name="Zhang L."/>
        </authorList>
    </citation>
    <scope>NUCLEOTIDE SEQUENCE [LARGE SCALE GENOMIC DNA]</scope>
    <source>
        <strain evidence="1 2">CM134L-2</strain>
    </source>
</reference>
<dbReference type="EMBL" id="SAYW01000002">
    <property type="protein sequence ID" value="RWU08609.1"/>
    <property type="molecule type" value="Genomic_DNA"/>
</dbReference>
<name>A0A3S3PZZ1_9SPHI</name>
<gene>
    <name evidence="1" type="ORF">DPV69_09580</name>
</gene>
<dbReference type="Proteomes" id="UP000284120">
    <property type="component" value="Unassembled WGS sequence"/>
</dbReference>
<comment type="caution">
    <text evidence="1">The sequence shown here is derived from an EMBL/GenBank/DDBJ whole genome shotgun (WGS) entry which is preliminary data.</text>
</comment>
<keyword evidence="2" id="KW-1185">Reference proteome</keyword>
<dbReference type="AlphaFoldDB" id="A0A3S3PZZ1"/>
<organism evidence="1 2">
    <name type="scientific">Pedobacter chitinilyticus</name>
    <dbReference type="NCBI Taxonomy" id="2233776"/>
    <lineage>
        <taxon>Bacteria</taxon>
        <taxon>Pseudomonadati</taxon>
        <taxon>Bacteroidota</taxon>
        <taxon>Sphingobacteriia</taxon>
        <taxon>Sphingobacteriales</taxon>
        <taxon>Sphingobacteriaceae</taxon>
        <taxon>Pedobacter</taxon>
    </lineage>
</organism>
<proteinExistence type="predicted"/>
<evidence type="ECO:0000313" key="2">
    <source>
        <dbReference type="Proteomes" id="UP000284120"/>
    </source>
</evidence>
<accession>A0A3S3PZZ1</accession>
<dbReference type="OrthoDB" id="8289813at2"/>